<feature type="binding site" evidence="21">
    <location>
        <position position="85"/>
    </location>
    <ligand>
        <name>substrate</name>
    </ligand>
</feature>
<keyword evidence="12 24" id="KW-0418">Kinase</keyword>
<feature type="transmembrane region" description="Helical" evidence="24">
    <location>
        <begin position="112"/>
        <end position="131"/>
    </location>
</feature>
<feature type="binding site" evidence="22">
    <location>
        <position position="92"/>
    </location>
    <ligand>
        <name>ATP</name>
        <dbReference type="ChEBI" id="CHEBI:30616"/>
    </ligand>
</feature>
<evidence type="ECO:0000256" key="12">
    <source>
        <dbReference type="ARBA" id="ARBA00022777"/>
    </source>
</evidence>
<keyword evidence="14 23" id="KW-0460">Magnesium</keyword>
<keyword evidence="26" id="KW-1185">Reference proteome</keyword>
<accession>A0A1H7NBQ5</accession>
<comment type="subcellular location">
    <subcellularLocation>
        <location evidence="1 24">Cell inner membrane</location>
        <topology evidence="1 24">Multi-pass membrane protein</topology>
    </subcellularLocation>
</comment>
<evidence type="ECO:0000256" key="4">
    <source>
        <dbReference type="ARBA" id="ARBA00017575"/>
    </source>
</evidence>
<dbReference type="InterPro" id="IPR000829">
    <property type="entry name" value="DAGK"/>
</dbReference>
<dbReference type="RefSeq" id="WP_074867987.1">
    <property type="nucleotide sequence ID" value="NZ_FOAS01000009.1"/>
</dbReference>
<dbReference type="GO" id="GO:0046872">
    <property type="term" value="F:metal ion binding"/>
    <property type="evidence" value="ECO:0007669"/>
    <property type="project" value="UniProtKB-KW"/>
</dbReference>
<feature type="binding site" evidence="23">
    <location>
        <position position="92"/>
    </location>
    <ligand>
        <name>a divalent metal cation</name>
        <dbReference type="ChEBI" id="CHEBI:60240"/>
    </ligand>
</feature>
<dbReference type="Gene3D" id="1.10.287.3610">
    <property type="match status" value="1"/>
</dbReference>
<evidence type="ECO:0000256" key="15">
    <source>
        <dbReference type="ARBA" id="ARBA00022989"/>
    </source>
</evidence>
<keyword evidence="17 24" id="KW-0472">Membrane</keyword>
<evidence type="ECO:0000256" key="22">
    <source>
        <dbReference type="PIRSR" id="PIRSR600829-3"/>
    </source>
</evidence>
<dbReference type="Proteomes" id="UP000185766">
    <property type="component" value="Unassembled WGS sequence"/>
</dbReference>
<evidence type="ECO:0000256" key="7">
    <source>
        <dbReference type="ARBA" id="ARBA00022519"/>
    </source>
</evidence>
<comment type="cofactor">
    <cofactor evidence="23">
        <name>Mg(2+)</name>
        <dbReference type="ChEBI" id="CHEBI:18420"/>
    </cofactor>
    <text evidence="23">Mn(2+), Zn(2+), Cd(2+) and Co(2+) support activity to lesser extents.</text>
</comment>
<evidence type="ECO:0000256" key="18">
    <source>
        <dbReference type="ARBA" id="ARBA00023209"/>
    </source>
</evidence>
<evidence type="ECO:0000256" key="17">
    <source>
        <dbReference type="ARBA" id="ARBA00023136"/>
    </source>
</evidence>
<evidence type="ECO:0000256" key="20">
    <source>
        <dbReference type="PIRSR" id="PIRSR600829-1"/>
    </source>
</evidence>
<comment type="function">
    <text evidence="24">Catalyzes the ATP-dependent phosphorylation of sn-l,2-diacylglycerol (DAG) to phosphatidic acid. Involved in the recycling of diacylglycerol produced as a by-product during membrane-derived oligosaccharide (MDO) biosynthesis.</text>
</comment>
<feature type="binding site" evidence="22">
    <location>
        <begin position="110"/>
        <end position="111"/>
    </location>
    <ligand>
        <name>ATP</name>
        <dbReference type="ChEBI" id="CHEBI:30616"/>
    </ligand>
</feature>
<keyword evidence="6" id="KW-0444">Lipid biosynthesis</keyword>
<evidence type="ECO:0000256" key="2">
    <source>
        <dbReference type="ARBA" id="ARBA00005967"/>
    </source>
</evidence>
<keyword evidence="18" id="KW-0594">Phospholipid biosynthesis</keyword>
<feature type="transmembrane region" description="Helical" evidence="24">
    <location>
        <begin position="72"/>
        <end position="91"/>
    </location>
</feature>
<evidence type="ECO:0000256" key="11">
    <source>
        <dbReference type="ARBA" id="ARBA00022741"/>
    </source>
</evidence>
<evidence type="ECO:0000256" key="10">
    <source>
        <dbReference type="ARBA" id="ARBA00022723"/>
    </source>
</evidence>
<keyword evidence="5" id="KW-1003">Cell membrane</keyword>
<evidence type="ECO:0000256" key="3">
    <source>
        <dbReference type="ARBA" id="ARBA00012133"/>
    </source>
</evidence>
<dbReference type="GO" id="GO:0005886">
    <property type="term" value="C:plasma membrane"/>
    <property type="evidence" value="ECO:0007669"/>
    <property type="project" value="UniProtKB-SubCell"/>
</dbReference>
<evidence type="ECO:0000256" key="21">
    <source>
        <dbReference type="PIRSR" id="PIRSR600829-2"/>
    </source>
</evidence>
<reference evidence="25 26" key="1">
    <citation type="submission" date="2016-10" db="EMBL/GenBank/DDBJ databases">
        <authorList>
            <person name="de Groot N.N."/>
        </authorList>
    </citation>
    <scope>NUCLEOTIDE SEQUENCE [LARGE SCALE GENOMIC DNA]</scope>
    <source>
        <strain evidence="25 26">JCM 19513</strain>
    </source>
</reference>
<feature type="transmembrane region" description="Helical" evidence="24">
    <location>
        <begin position="50"/>
        <end position="66"/>
    </location>
</feature>
<gene>
    <name evidence="25" type="ORF">SAMN05216214_10992</name>
</gene>
<evidence type="ECO:0000256" key="16">
    <source>
        <dbReference type="ARBA" id="ARBA00023098"/>
    </source>
</evidence>
<dbReference type="InterPro" id="IPR036945">
    <property type="entry name" value="DAGK_sf"/>
</dbReference>
<dbReference type="InterPro" id="IPR033718">
    <property type="entry name" value="DAGK_prok"/>
</dbReference>
<feature type="binding site" evidence="22">
    <location>
        <begin position="101"/>
        <end position="103"/>
    </location>
    <ligand>
        <name>ATP</name>
        <dbReference type="ChEBI" id="CHEBI:30616"/>
    </ligand>
</feature>
<keyword evidence="9 24" id="KW-0812">Transmembrane</keyword>
<feature type="binding site" evidence="22">
    <location>
        <position position="25"/>
    </location>
    <ligand>
        <name>ATP</name>
        <dbReference type="ChEBI" id="CHEBI:30616"/>
    </ligand>
</feature>
<feature type="binding site" evidence="21">
    <location>
        <position position="114"/>
    </location>
    <ligand>
        <name>substrate</name>
    </ligand>
</feature>
<sequence>MPASSLKHSAALTQQPYKGATGVRRILNATGYSWAGLCAAWRGEAAFRQLIALNALLIPLACYLNVSRAERALLIASALLCPLIELLNSAIEAAIDRISLERHTLSKQAKDMGSAAQTFALLIVASTWAVILL</sequence>
<dbReference type="GO" id="GO:0004143">
    <property type="term" value="F:ATP-dependent diacylglycerol kinase activity"/>
    <property type="evidence" value="ECO:0007669"/>
    <property type="project" value="UniProtKB-EC"/>
</dbReference>
<feature type="binding site" evidence="21">
    <location>
        <begin position="29"/>
        <end position="34"/>
    </location>
    <ligand>
        <name>substrate</name>
    </ligand>
</feature>
<evidence type="ECO:0000313" key="25">
    <source>
        <dbReference type="EMBL" id="SEL21056.1"/>
    </source>
</evidence>
<dbReference type="EC" id="2.7.1.107" evidence="3 24"/>
<feature type="binding site" evidence="21">
    <location>
        <position position="71"/>
    </location>
    <ligand>
        <name>substrate</name>
    </ligand>
</feature>
<organism evidence="25 26">
    <name type="scientific">Atopomonas hussainii</name>
    <dbReference type="NCBI Taxonomy" id="1429083"/>
    <lineage>
        <taxon>Bacteria</taxon>
        <taxon>Pseudomonadati</taxon>
        <taxon>Pseudomonadota</taxon>
        <taxon>Gammaproteobacteria</taxon>
        <taxon>Pseudomonadales</taxon>
        <taxon>Pseudomonadaceae</taxon>
        <taxon>Atopomonas</taxon>
    </lineage>
</organism>
<keyword evidence="7 24" id="KW-0997">Cell inner membrane</keyword>
<evidence type="ECO:0000313" key="26">
    <source>
        <dbReference type="Proteomes" id="UP000185766"/>
    </source>
</evidence>
<feature type="binding site" evidence="23">
    <location>
        <position position="44"/>
    </location>
    <ligand>
        <name>a divalent metal cation</name>
        <dbReference type="ChEBI" id="CHEBI:60240"/>
    </ligand>
</feature>
<keyword evidence="19 24" id="KW-1208">Phospholipid metabolism</keyword>
<evidence type="ECO:0000256" key="13">
    <source>
        <dbReference type="ARBA" id="ARBA00022840"/>
    </source>
</evidence>
<name>A0A1H7NBQ5_9GAMM</name>
<evidence type="ECO:0000256" key="1">
    <source>
        <dbReference type="ARBA" id="ARBA00004429"/>
    </source>
</evidence>
<feature type="binding site" evidence="22">
    <location>
        <position position="44"/>
    </location>
    <ligand>
        <name>ATP</name>
        <dbReference type="ChEBI" id="CHEBI:30616"/>
    </ligand>
</feature>
<evidence type="ECO:0000256" key="23">
    <source>
        <dbReference type="PIRSR" id="PIRSR600829-4"/>
    </source>
</evidence>
<feature type="binding site" evidence="21">
    <location>
        <position position="25"/>
    </location>
    <ligand>
        <name>substrate</name>
    </ligand>
</feature>
<keyword evidence="13 22" id="KW-0067">ATP-binding</keyword>
<dbReference type="GO" id="GO:0006654">
    <property type="term" value="P:phosphatidic acid biosynthetic process"/>
    <property type="evidence" value="ECO:0007669"/>
    <property type="project" value="InterPro"/>
</dbReference>
<keyword evidence="8 24" id="KW-0808">Transferase</keyword>
<dbReference type="GO" id="GO:0005524">
    <property type="term" value="F:ATP binding"/>
    <property type="evidence" value="ECO:0007669"/>
    <property type="project" value="UniProtKB-KW"/>
</dbReference>
<dbReference type="CDD" id="cd14264">
    <property type="entry name" value="DAGK_IM"/>
    <property type="match status" value="1"/>
</dbReference>
<dbReference type="EMBL" id="FOAS01000009">
    <property type="protein sequence ID" value="SEL21056.1"/>
    <property type="molecule type" value="Genomic_DNA"/>
</dbReference>
<dbReference type="STRING" id="1429083.GCA_001885685_03040"/>
<evidence type="ECO:0000256" key="24">
    <source>
        <dbReference type="RuleBase" id="RU363065"/>
    </source>
</evidence>
<comment type="similarity">
    <text evidence="2 24">Belongs to the bacterial diacylglycerol kinase family.</text>
</comment>
<dbReference type="PANTHER" id="PTHR34299:SF1">
    <property type="entry name" value="DIACYLGLYCEROL KINASE"/>
    <property type="match status" value="1"/>
</dbReference>
<dbReference type="Pfam" id="PF01219">
    <property type="entry name" value="DAGK_prokar"/>
    <property type="match status" value="1"/>
</dbReference>
<keyword evidence="11 22" id="KW-0547">Nucleotide-binding</keyword>
<keyword evidence="16 24" id="KW-0443">Lipid metabolism</keyword>
<evidence type="ECO:0000256" key="9">
    <source>
        <dbReference type="ARBA" id="ARBA00022692"/>
    </source>
</evidence>
<keyword evidence="15 24" id="KW-1133">Transmembrane helix</keyword>
<feature type="binding site" evidence="22">
    <location>
        <position position="32"/>
    </location>
    <ligand>
        <name>ATP</name>
        <dbReference type="ChEBI" id="CHEBI:30616"/>
    </ligand>
</feature>
<dbReference type="PANTHER" id="PTHR34299">
    <property type="entry name" value="DIACYLGLYCEROL KINASE"/>
    <property type="match status" value="1"/>
</dbReference>
<proteinExistence type="inferred from homology"/>
<keyword evidence="10 23" id="KW-0479">Metal-binding</keyword>
<evidence type="ECO:0000256" key="6">
    <source>
        <dbReference type="ARBA" id="ARBA00022516"/>
    </source>
</evidence>
<evidence type="ECO:0000256" key="14">
    <source>
        <dbReference type="ARBA" id="ARBA00022842"/>
    </source>
</evidence>
<evidence type="ECO:0000256" key="5">
    <source>
        <dbReference type="ARBA" id="ARBA00022475"/>
    </source>
</evidence>
<evidence type="ECO:0000256" key="19">
    <source>
        <dbReference type="ARBA" id="ARBA00023264"/>
    </source>
</evidence>
<comment type="catalytic activity">
    <reaction evidence="24">
        <text>a 1,2-diacyl-sn-glycerol + ATP = a 1,2-diacyl-sn-glycero-3-phosphate + ADP + H(+)</text>
        <dbReference type="Rhea" id="RHEA:10272"/>
        <dbReference type="ChEBI" id="CHEBI:15378"/>
        <dbReference type="ChEBI" id="CHEBI:17815"/>
        <dbReference type="ChEBI" id="CHEBI:30616"/>
        <dbReference type="ChEBI" id="CHEBI:58608"/>
        <dbReference type="ChEBI" id="CHEBI:456216"/>
        <dbReference type="EC" id="2.7.1.107"/>
    </reaction>
</comment>
<feature type="active site" description="Proton acceptor" evidence="20">
    <location>
        <position position="85"/>
    </location>
</feature>
<evidence type="ECO:0000256" key="8">
    <source>
        <dbReference type="ARBA" id="ARBA00022679"/>
    </source>
</evidence>
<dbReference type="AlphaFoldDB" id="A0A1H7NBQ5"/>
<protein>
    <recommendedName>
        <fullName evidence="4 24">Diacylglycerol kinase</fullName>
        <ecNumber evidence="3 24">2.7.1.107</ecNumber>
    </recommendedName>
</protein>